<dbReference type="PANTHER" id="PTHR21152:SF40">
    <property type="entry name" value="ALANINE--GLYOXYLATE AMINOTRANSFERASE"/>
    <property type="match status" value="1"/>
</dbReference>
<dbReference type="InterPro" id="IPR015424">
    <property type="entry name" value="PyrdxlP-dep_Trfase"/>
</dbReference>
<dbReference type="PIRSF" id="PIRSF000525">
    <property type="entry name" value="SerC"/>
    <property type="match status" value="1"/>
</dbReference>
<accession>A0ABW3TR06</accession>
<feature type="domain" description="Aminotransferase class V" evidence="17">
    <location>
        <begin position="131"/>
        <end position="363"/>
    </location>
</feature>
<evidence type="ECO:0000313" key="18">
    <source>
        <dbReference type="EMBL" id="MFD1202599.1"/>
    </source>
</evidence>
<dbReference type="EMBL" id="JBHTLY010000005">
    <property type="protein sequence ID" value="MFD1202599.1"/>
    <property type="molecule type" value="Genomic_DNA"/>
</dbReference>
<evidence type="ECO:0000256" key="8">
    <source>
        <dbReference type="ARBA" id="ARBA00022605"/>
    </source>
</evidence>
<keyword evidence="11" id="KW-0664">Pyridoxine biosynthesis</keyword>
<protein>
    <recommendedName>
        <fullName evidence="5">phosphoserine transaminase</fullName>
        <ecNumber evidence="5">2.6.1.52</ecNumber>
    </recommendedName>
    <alternativeName>
        <fullName evidence="13">Phosphohydroxythreonine aminotransferase</fullName>
    </alternativeName>
</protein>
<dbReference type="RefSeq" id="WP_382389413.1">
    <property type="nucleotide sequence ID" value="NZ_BAAAKZ010000008.1"/>
</dbReference>
<evidence type="ECO:0000256" key="3">
    <source>
        <dbReference type="ARBA" id="ARBA00005099"/>
    </source>
</evidence>
<evidence type="ECO:0000256" key="4">
    <source>
        <dbReference type="ARBA" id="ARBA00006904"/>
    </source>
</evidence>
<organism evidence="18 19">
    <name type="scientific">Leucobacter albus</name>
    <dbReference type="NCBI Taxonomy" id="272210"/>
    <lineage>
        <taxon>Bacteria</taxon>
        <taxon>Bacillati</taxon>
        <taxon>Actinomycetota</taxon>
        <taxon>Actinomycetes</taxon>
        <taxon>Micrococcales</taxon>
        <taxon>Microbacteriaceae</taxon>
        <taxon>Leucobacter</taxon>
    </lineage>
</organism>
<evidence type="ECO:0000256" key="6">
    <source>
        <dbReference type="ARBA" id="ARBA00022490"/>
    </source>
</evidence>
<evidence type="ECO:0000259" key="17">
    <source>
        <dbReference type="Pfam" id="PF00266"/>
    </source>
</evidence>
<proteinExistence type="inferred from homology"/>
<evidence type="ECO:0000256" key="11">
    <source>
        <dbReference type="ARBA" id="ARBA00023096"/>
    </source>
</evidence>
<dbReference type="GO" id="GO:0004648">
    <property type="term" value="F:O-phospho-L-serine:2-oxoglutarate aminotransferase activity"/>
    <property type="evidence" value="ECO:0007669"/>
    <property type="project" value="UniProtKB-EC"/>
</dbReference>
<comment type="pathway">
    <text evidence="3">Amino-acid biosynthesis; L-serine biosynthesis; L-serine from 3-phospho-D-glycerate: step 2/3.</text>
</comment>
<comment type="catalytic activity">
    <reaction evidence="14">
        <text>4-(phosphooxy)-L-threonine + 2-oxoglutarate = (R)-3-hydroxy-2-oxo-4-phosphooxybutanoate + L-glutamate</text>
        <dbReference type="Rhea" id="RHEA:16573"/>
        <dbReference type="ChEBI" id="CHEBI:16810"/>
        <dbReference type="ChEBI" id="CHEBI:29985"/>
        <dbReference type="ChEBI" id="CHEBI:58452"/>
        <dbReference type="ChEBI" id="CHEBI:58538"/>
        <dbReference type="EC" id="2.6.1.52"/>
    </reaction>
</comment>
<dbReference type="Gene3D" id="3.90.1150.10">
    <property type="entry name" value="Aspartate Aminotransferase, domain 1"/>
    <property type="match status" value="1"/>
</dbReference>
<keyword evidence="6" id="KW-0963">Cytoplasm</keyword>
<comment type="function">
    <text evidence="2">Catalyzes the reversible conversion of 3-phosphohydroxypyruvate to phosphoserine and of 3-hydroxy-2-oxo-4-phosphonooxybutanoate to phosphohydroxythreonine.</text>
</comment>
<dbReference type="Gene3D" id="3.40.640.10">
    <property type="entry name" value="Type I PLP-dependent aspartate aminotransferase-like (Major domain)"/>
    <property type="match status" value="1"/>
</dbReference>
<evidence type="ECO:0000256" key="10">
    <source>
        <dbReference type="ARBA" id="ARBA00022898"/>
    </source>
</evidence>
<sequence length="384" mass="41247">MPVTTPYPRTLPRFPLEDGRLGSGPAKIRREQLDRFVADPDGVLGTSHRKEPVKRLVGRIQRGLLELFGAPAGYEIVLGNGGSTAFWDIAAASLIEQRAQCLDFGVFGNRMARAAAAPWLATPDVRTAPHGELVLAEHAPDIDTYAWAHNETSTGVVAPVWRVGQADGAITLIDGTSAAGGIGFDAANADVYYFAPQKNLGSDGGLWVALVSPAAAARAERIAASGRFIPEFLNLHLAIEQSRKQQTLNTPAIATLMLLDSQLEWLLAQGGLGWAASHTRSLATKIYDWADQCEHAFPFVANPALRSPTNAVIEFDRRVDVKAMSAMLRSCGIVDIDGYSGVGQNQLRIGTYVSVTETDIDQLLRNFDVLVPHLLAGSEATAAR</sequence>
<name>A0ABW3TR06_9MICO</name>
<comment type="catalytic activity">
    <reaction evidence="15">
        <text>O-phospho-L-serine + 2-oxoglutarate = 3-phosphooxypyruvate + L-glutamate</text>
        <dbReference type="Rhea" id="RHEA:14329"/>
        <dbReference type="ChEBI" id="CHEBI:16810"/>
        <dbReference type="ChEBI" id="CHEBI:18110"/>
        <dbReference type="ChEBI" id="CHEBI:29985"/>
        <dbReference type="ChEBI" id="CHEBI:57524"/>
        <dbReference type="EC" id="2.6.1.52"/>
    </reaction>
</comment>
<evidence type="ECO:0000313" key="19">
    <source>
        <dbReference type="Proteomes" id="UP001597181"/>
    </source>
</evidence>
<keyword evidence="19" id="KW-1185">Reference proteome</keyword>
<dbReference type="InterPro" id="IPR015421">
    <property type="entry name" value="PyrdxlP-dep_Trfase_major"/>
</dbReference>
<keyword evidence="8" id="KW-0028">Amino-acid biosynthesis</keyword>
<gene>
    <name evidence="18" type="primary">serC</name>
    <name evidence="18" type="ORF">ACFQ3U_11920</name>
</gene>
<evidence type="ECO:0000256" key="14">
    <source>
        <dbReference type="ARBA" id="ARBA00047630"/>
    </source>
</evidence>
<dbReference type="InterPro" id="IPR006272">
    <property type="entry name" value="Pser_aminoTfrase_mycobac"/>
</dbReference>
<dbReference type="NCBIfam" id="TIGR01366">
    <property type="entry name" value="serC_3"/>
    <property type="match status" value="1"/>
</dbReference>
<evidence type="ECO:0000256" key="13">
    <source>
        <dbReference type="ARBA" id="ARBA00031421"/>
    </source>
</evidence>
<dbReference type="SUPFAM" id="SSF53383">
    <property type="entry name" value="PLP-dependent transferases"/>
    <property type="match status" value="1"/>
</dbReference>
<keyword evidence="7 18" id="KW-0032">Aminotransferase</keyword>
<reference evidence="19" key="1">
    <citation type="journal article" date="2019" name="Int. J. Syst. Evol. Microbiol.">
        <title>The Global Catalogue of Microorganisms (GCM) 10K type strain sequencing project: providing services to taxonomists for standard genome sequencing and annotation.</title>
        <authorList>
            <consortium name="The Broad Institute Genomics Platform"/>
            <consortium name="The Broad Institute Genome Sequencing Center for Infectious Disease"/>
            <person name="Wu L."/>
            <person name="Ma J."/>
        </authorList>
    </citation>
    <scope>NUCLEOTIDE SEQUENCE [LARGE SCALE GENOMIC DNA]</scope>
    <source>
        <strain evidence="19">CCUG 50213</strain>
    </source>
</reference>
<dbReference type="PANTHER" id="PTHR21152">
    <property type="entry name" value="AMINOTRANSFERASE CLASS V"/>
    <property type="match status" value="1"/>
</dbReference>
<dbReference type="InterPro" id="IPR022278">
    <property type="entry name" value="Pser_aminoTfrase"/>
</dbReference>
<comment type="caution">
    <text evidence="18">The sequence shown here is derived from an EMBL/GenBank/DDBJ whole genome shotgun (WGS) entry which is preliminary data.</text>
</comment>
<keyword evidence="10" id="KW-0663">Pyridoxal phosphate</keyword>
<evidence type="ECO:0000256" key="12">
    <source>
        <dbReference type="ARBA" id="ARBA00023299"/>
    </source>
</evidence>
<evidence type="ECO:0000256" key="9">
    <source>
        <dbReference type="ARBA" id="ARBA00022679"/>
    </source>
</evidence>
<dbReference type="InterPro" id="IPR000192">
    <property type="entry name" value="Aminotrans_V_dom"/>
</dbReference>
<evidence type="ECO:0000256" key="5">
    <source>
        <dbReference type="ARBA" id="ARBA00013030"/>
    </source>
</evidence>
<keyword evidence="9 18" id="KW-0808">Transferase</keyword>
<comment type="cofactor">
    <cofactor evidence="1">
        <name>pyridoxal 5'-phosphate</name>
        <dbReference type="ChEBI" id="CHEBI:597326"/>
    </cofactor>
</comment>
<dbReference type="InterPro" id="IPR015422">
    <property type="entry name" value="PyrdxlP-dep_Trfase_small"/>
</dbReference>
<comment type="similarity">
    <text evidence="4">Belongs to the class-V pyridoxal-phosphate-dependent aminotransferase family. SerC subfamily.</text>
</comment>
<evidence type="ECO:0000256" key="16">
    <source>
        <dbReference type="SAM" id="MobiDB-lite"/>
    </source>
</evidence>
<feature type="region of interest" description="Disordered" evidence="16">
    <location>
        <begin position="1"/>
        <end position="23"/>
    </location>
</feature>
<dbReference type="EC" id="2.6.1.52" evidence="5"/>
<keyword evidence="12" id="KW-0718">Serine biosynthesis</keyword>
<evidence type="ECO:0000256" key="1">
    <source>
        <dbReference type="ARBA" id="ARBA00001933"/>
    </source>
</evidence>
<evidence type="ECO:0000256" key="15">
    <source>
        <dbReference type="ARBA" id="ARBA00049007"/>
    </source>
</evidence>
<evidence type="ECO:0000256" key="7">
    <source>
        <dbReference type="ARBA" id="ARBA00022576"/>
    </source>
</evidence>
<dbReference type="Proteomes" id="UP001597181">
    <property type="component" value="Unassembled WGS sequence"/>
</dbReference>
<dbReference type="Pfam" id="PF00266">
    <property type="entry name" value="Aminotran_5"/>
    <property type="match status" value="1"/>
</dbReference>
<evidence type="ECO:0000256" key="2">
    <source>
        <dbReference type="ARBA" id="ARBA00003483"/>
    </source>
</evidence>